<keyword evidence="2 5" id="KW-0812">Transmembrane</keyword>
<reference evidence="7 8" key="1">
    <citation type="submission" date="2023-09" db="EMBL/GenBank/DDBJ databases">
        <title>Xinfangfangia sedmenti sp. nov., isolated the sedment.</title>
        <authorList>
            <person name="Xu L."/>
        </authorList>
    </citation>
    <scope>NUCLEOTIDE SEQUENCE [LARGE SCALE GENOMIC DNA]</scope>
    <source>
        <strain evidence="7 8">LG-4</strain>
    </source>
</reference>
<feature type="domain" description="RDD" evidence="6">
    <location>
        <begin position="22"/>
        <end position="138"/>
    </location>
</feature>
<dbReference type="RefSeq" id="WP_310456051.1">
    <property type="nucleotide sequence ID" value="NZ_JAVKPH010000003.1"/>
</dbReference>
<dbReference type="Proteomes" id="UP001247754">
    <property type="component" value="Unassembled WGS sequence"/>
</dbReference>
<proteinExistence type="predicted"/>
<keyword evidence="8" id="KW-1185">Reference proteome</keyword>
<protein>
    <submittedName>
        <fullName evidence="7">RDD family protein</fullName>
    </submittedName>
</protein>
<feature type="transmembrane region" description="Helical" evidence="5">
    <location>
        <begin position="97"/>
        <end position="119"/>
    </location>
</feature>
<evidence type="ECO:0000256" key="5">
    <source>
        <dbReference type="SAM" id="Phobius"/>
    </source>
</evidence>
<evidence type="ECO:0000256" key="2">
    <source>
        <dbReference type="ARBA" id="ARBA00022692"/>
    </source>
</evidence>
<evidence type="ECO:0000256" key="4">
    <source>
        <dbReference type="ARBA" id="ARBA00023136"/>
    </source>
</evidence>
<sequence length="150" mass="16077">MFQPTPGLPDPDLQPGFYAGVPTKRLIAWGVDTLLTGLLTVVLIPFTAFTAVFYLPALYLVVNFAYRTVTIARRSATPGMRLMAIELRDARGRPFDLGLALAHTLGFALSMGFVLPQIVSVVLMLTGARAQGLTDMVLGTAAINRPADTA</sequence>
<keyword evidence="4 5" id="KW-0472">Membrane</keyword>
<dbReference type="InterPro" id="IPR010432">
    <property type="entry name" value="RDD"/>
</dbReference>
<evidence type="ECO:0000259" key="6">
    <source>
        <dbReference type="Pfam" id="PF06271"/>
    </source>
</evidence>
<name>A0ABU1F581_9RHOB</name>
<gene>
    <name evidence="7" type="ORF">RGD00_04255</name>
</gene>
<evidence type="ECO:0000313" key="7">
    <source>
        <dbReference type="EMBL" id="MDR5651803.1"/>
    </source>
</evidence>
<comment type="subcellular location">
    <subcellularLocation>
        <location evidence="1">Membrane</location>
        <topology evidence="1">Multi-pass membrane protein</topology>
    </subcellularLocation>
</comment>
<evidence type="ECO:0000313" key="8">
    <source>
        <dbReference type="Proteomes" id="UP001247754"/>
    </source>
</evidence>
<dbReference type="EMBL" id="JAVKPH010000003">
    <property type="protein sequence ID" value="MDR5651803.1"/>
    <property type="molecule type" value="Genomic_DNA"/>
</dbReference>
<keyword evidence="3 5" id="KW-1133">Transmembrane helix</keyword>
<dbReference type="Pfam" id="PF06271">
    <property type="entry name" value="RDD"/>
    <property type="match status" value="1"/>
</dbReference>
<evidence type="ECO:0000256" key="3">
    <source>
        <dbReference type="ARBA" id="ARBA00022989"/>
    </source>
</evidence>
<accession>A0ABU1F581</accession>
<feature type="transmembrane region" description="Helical" evidence="5">
    <location>
        <begin position="38"/>
        <end position="66"/>
    </location>
</feature>
<evidence type="ECO:0000256" key="1">
    <source>
        <dbReference type="ARBA" id="ARBA00004141"/>
    </source>
</evidence>
<comment type="caution">
    <text evidence="7">The sequence shown here is derived from an EMBL/GenBank/DDBJ whole genome shotgun (WGS) entry which is preliminary data.</text>
</comment>
<organism evidence="7 8">
    <name type="scientific">Ruixingdingia sedimenti</name>
    <dbReference type="NCBI Taxonomy" id="3073604"/>
    <lineage>
        <taxon>Bacteria</taxon>
        <taxon>Pseudomonadati</taxon>
        <taxon>Pseudomonadota</taxon>
        <taxon>Alphaproteobacteria</taxon>
        <taxon>Rhodobacterales</taxon>
        <taxon>Paracoccaceae</taxon>
        <taxon>Ruixingdingia</taxon>
    </lineage>
</organism>